<organism evidence="4 7">
    <name type="scientific">Halococcus dombrowskii</name>
    <dbReference type="NCBI Taxonomy" id="179637"/>
    <lineage>
        <taxon>Archaea</taxon>
        <taxon>Methanobacteriati</taxon>
        <taxon>Methanobacteriota</taxon>
        <taxon>Stenosarchaea group</taxon>
        <taxon>Halobacteria</taxon>
        <taxon>Halobacteriales</taxon>
        <taxon>Halococcaceae</taxon>
        <taxon>Halococcus</taxon>
    </lineage>
</organism>
<reference evidence="5" key="2">
    <citation type="submission" date="2022-04" db="EMBL/GenBank/DDBJ databases">
        <title>Sequencing and genomic assembly of Halococcus dombrowskii.</title>
        <authorList>
            <person name="Lim S.W."/>
            <person name="MacLea K.S."/>
        </authorList>
    </citation>
    <scope>NUCLEOTIDE SEQUENCE</scope>
    <source>
        <strain evidence="5">H4</strain>
    </source>
</reference>
<dbReference type="InterPro" id="IPR052908">
    <property type="entry name" value="AP-4-A_phosphorylase"/>
</dbReference>
<evidence type="ECO:0000313" key="7">
    <source>
        <dbReference type="Proteomes" id="UP001500962"/>
    </source>
</evidence>
<dbReference type="SUPFAM" id="SSF54197">
    <property type="entry name" value="HIT-like"/>
    <property type="match status" value="1"/>
</dbReference>
<dbReference type="InterPro" id="IPR039383">
    <property type="entry name" value="FHIT"/>
</dbReference>
<evidence type="ECO:0000256" key="1">
    <source>
        <dbReference type="ARBA" id="ARBA00022741"/>
    </source>
</evidence>
<protein>
    <submittedName>
        <fullName evidence="4">HIT domain-containing protein</fullName>
    </submittedName>
</protein>
<dbReference type="Gene3D" id="3.30.428.10">
    <property type="entry name" value="HIT-like"/>
    <property type="match status" value="1"/>
</dbReference>
<dbReference type="Pfam" id="PF01230">
    <property type="entry name" value="HIT"/>
    <property type="match status" value="1"/>
</dbReference>
<evidence type="ECO:0000256" key="2">
    <source>
        <dbReference type="PROSITE-ProRule" id="PRU00464"/>
    </source>
</evidence>
<dbReference type="EMBL" id="CP095005">
    <property type="protein sequence ID" value="UOO95675.1"/>
    <property type="molecule type" value="Genomic_DNA"/>
</dbReference>
<dbReference type="GeneID" id="71760773"/>
<feature type="short sequence motif" description="Histidine triad motif" evidence="2">
    <location>
        <begin position="118"/>
        <end position="122"/>
    </location>
</feature>
<dbReference type="Proteomes" id="UP001500962">
    <property type="component" value="Unassembled WGS sequence"/>
</dbReference>
<feature type="domain" description="HIT" evidence="3">
    <location>
        <begin position="23"/>
        <end position="133"/>
    </location>
</feature>
<dbReference type="Proteomes" id="UP000830542">
    <property type="component" value="Chromosome"/>
</dbReference>
<proteinExistence type="predicted"/>
<keyword evidence="6" id="KW-1185">Reference proteome</keyword>
<evidence type="ECO:0000313" key="5">
    <source>
        <dbReference type="EMBL" id="UOO95675.1"/>
    </source>
</evidence>
<sequence length="176" mass="19528">MDELFAPWRIDWVERDGDADGCPFCVLPDRDADRDSRIVARSEHAFCLLNNAPYNPGHAMVIPYRHTGVYGELTEAELLDLSRLTQRTLRAIEAGLGPDGANTGMNLGDSAGGSIDDHLHRHVVPRWNGDTNFMPVIDETQVIVEAIDDTYDHLHAAFADQEGIRVDDPDDAVHIV</sequence>
<dbReference type="PANTHER" id="PTHR42997:SF1">
    <property type="entry name" value="AP-4-A PHOSPHORYLASE"/>
    <property type="match status" value="1"/>
</dbReference>
<reference evidence="4" key="3">
    <citation type="submission" date="2023-12" db="EMBL/GenBank/DDBJ databases">
        <authorList>
            <person name="Sun Q."/>
            <person name="Inoue M."/>
        </authorList>
    </citation>
    <scope>NUCLEOTIDE SEQUENCE</scope>
    <source>
        <strain evidence="4">JCM 12289</strain>
    </source>
</reference>
<dbReference type="InterPro" id="IPR036265">
    <property type="entry name" value="HIT-like_sf"/>
</dbReference>
<dbReference type="GO" id="GO:0000166">
    <property type="term" value="F:nucleotide binding"/>
    <property type="evidence" value="ECO:0007669"/>
    <property type="project" value="UniProtKB-KW"/>
</dbReference>
<evidence type="ECO:0000313" key="4">
    <source>
        <dbReference type="EMBL" id="GAA0458763.1"/>
    </source>
</evidence>
<name>A0AAV3SFE6_HALDO</name>
<dbReference type="InterPro" id="IPR011146">
    <property type="entry name" value="HIT-like"/>
</dbReference>
<dbReference type="PROSITE" id="PS51084">
    <property type="entry name" value="HIT_2"/>
    <property type="match status" value="1"/>
</dbReference>
<evidence type="ECO:0000313" key="6">
    <source>
        <dbReference type="Proteomes" id="UP000830542"/>
    </source>
</evidence>
<dbReference type="RefSeq" id="WP_244703770.1">
    <property type="nucleotide sequence ID" value="NZ_BAAADN010000022.1"/>
</dbReference>
<dbReference type="KEGG" id="hdo:MUK72_02955"/>
<dbReference type="AlphaFoldDB" id="A0AAV3SFE6"/>
<dbReference type="CDD" id="cd01275">
    <property type="entry name" value="FHIT"/>
    <property type="match status" value="1"/>
</dbReference>
<dbReference type="EMBL" id="BAAADN010000022">
    <property type="protein sequence ID" value="GAA0458763.1"/>
    <property type="molecule type" value="Genomic_DNA"/>
</dbReference>
<reference evidence="4" key="1">
    <citation type="journal article" date="2014" name="Int. J. Syst. Evol. Microbiol.">
        <title>Complete genome sequence of Corynebacterium casei LMG S-19264T (=DSM 44701T), isolated from a smear-ripened cheese.</title>
        <authorList>
            <consortium name="US DOE Joint Genome Institute (JGI-PGF)"/>
            <person name="Walter F."/>
            <person name="Albersmeier A."/>
            <person name="Kalinowski J."/>
            <person name="Ruckert C."/>
        </authorList>
    </citation>
    <scope>NUCLEOTIDE SEQUENCE</scope>
    <source>
        <strain evidence="4">JCM 12289</strain>
    </source>
</reference>
<dbReference type="GO" id="GO:0003824">
    <property type="term" value="F:catalytic activity"/>
    <property type="evidence" value="ECO:0007669"/>
    <property type="project" value="InterPro"/>
</dbReference>
<gene>
    <name evidence="4" type="ORF">GCM10008985_13780</name>
    <name evidence="5" type="ORF">MUK72_02955</name>
</gene>
<accession>A0AAV3SFE6</accession>
<dbReference type="PANTHER" id="PTHR42997">
    <property type="entry name" value="HIT FAMILY HYDROLASE"/>
    <property type="match status" value="1"/>
</dbReference>
<evidence type="ECO:0000259" key="3">
    <source>
        <dbReference type="PROSITE" id="PS51084"/>
    </source>
</evidence>
<keyword evidence="1" id="KW-0547">Nucleotide-binding</keyword>